<evidence type="ECO:0000313" key="2">
    <source>
        <dbReference type="EMBL" id="CEK56463.1"/>
    </source>
</evidence>
<name>A0A0B6YJT6_9EUPU</name>
<feature type="non-terminal residue" evidence="2">
    <location>
        <position position="72"/>
    </location>
</feature>
<dbReference type="EMBL" id="HACG01009598">
    <property type="protein sequence ID" value="CEK56463.1"/>
    <property type="molecule type" value="Transcribed_RNA"/>
</dbReference>
<sequence length="72" mass="7839">TSHRGIQAEMISEYRLGTNVLSQRGIEEKGPYSGTNLLTRYQSLGQQSKPISTVRPQSAMALTSSSSSSSYQ</sequence>
<reference evidence="2" key="1">
    <citation type="submission" date="2014-12" db="EMBL/GenBank/DDBJ databases">
        <title>Insight into the proteome of Arion vulgaris.</title>
        <authorList>
            <person name="Aradska J."/>
            <person name="Bulat T."/>
            <person name="Smidak R."/>
            <person name="Sarate P."/>
            <person name="Gangsoo J."/>
            <person name="Sialana F."/>
            <person name="Bilban M."/>
            <person name="Lubec G."/>
        </authorList>
    </citation>
    <scope>NUCLEOTIDE SEQUENCE</scope>
    <source>
        <tissue evidence="2">Skin</tissue>
    </source>
</reference>
<dbReference type="AlphaFoldDB" id="A0A0B6YJT6"/>
<feature type="region of interest" description="Disordered" evidence="1">
    <location>
        <begin position="47"/>
        <end position="72"/>
    </location>
</feature>
<feature type="compositionally biased region" description="Polar residues" evidence="1">
    <location>
        <begin position="47"/>
        <end position="63"/>
    </location>
</feature>
<gene>
    <name evidence="2" type="primary">ORF27703</name>
</gene>
<accession>A0A0B6YJT6</accession>
<proteinExistence type="predicted"/>
<organism evidence="2">
    <name type="scientific">Arion vulgaris</name>
    <dbReference type="NCBI Taxonomy" id="1028688"/>
    <lineage>
        <taxon>Eukaryota</taxon>
        <taxon>Metazoa</taxon>
        <taxon>Spiralia</taxon>
        <taxon>Lophotrochozoa</taxon>
        <taxon>Mollusca</taxon>
        <taxon>Gastropoda</taxon>
        <taxon>Heterobranchia</taxon>
        <taxon>Euthyneura</taxon>
        <taxon>Panpulmonata</taxon>
        <taxon>Eupulmonata</taxon>
        <taxon>Stylommatophora</taxon>
        <taxon>Helicina</taxon>
        <taxon>Arionoidea</taxon>
        <taxon>Arionidae</taxon>
        <taxon>Arion</taxon>
    </lineage>
</organism>
<protein>
    <submittedName>
        <fullName evidence="2">Uncharacterized protein</fullName>
    </submittedName>
</protein>
<evidence type="ECO:0000256" key="1">
    <source>
        <dbReference type="SAM" id="MobiDB-lite"/>
    </source>
</evidence>
<feature type="non-terminal residue" evidence="2">
    <location>
        <position position="1"/>
    </location>
</feature>